<sequence length="68" mass="7936">MLFKEPIRKVCNPPRPKRGSKFGCLRHEDHLGLKQRSFAGRSTPPRRGLRKRRGEQTNRIKREAGRDA</sequence>
<gene>
    <name evidence="2" type="ORF">L596_014316</name>
</gene>
<organism evidence="2 3">
    <name type="scientific">Steinernema carpocapsae</name>
    <name type="common">Entomopathogenic nematode</name>
    <dbReference type="NCBI Taxonomy" id="34508"/>
    <lineage>
        <taxon>Eukaryota</taxon>
        <taxon>Metazoa</taxon>
        <taxon>Ecdysozoa</taxon>
        <taxon>Nematoda</taxon>
        <taxon>Chromadorea</taxon>
        <taxon>Rhabditida</taxon>
        <taxon>Tylenchina</taxon>
        <taxon>Panagrolaimomorpha</taxon>
        <taxon>Strongyloidoidea</taxon>
        <taxon>Steinernematidae</taxon>
        <taxon>Steinernema</taxon>
    </lineage>
</organism>
<protein>
    <submittedName>
        <fullName evidence="2">Uncharacterized protein</fullName>
    </submittedName>
</protein>
<dbReference type="AlphaFoldDB" id="A0A4U5NBL9"/>
<feature type="compositionally biased region" description="Basic and acidic residues" evidence="1">
    <location>
        <begin position="54"/>
        <end position="68"/>
    </location>
</feature>
<dbReference type="Proteomes" id="UP000298663">
    <property type="component" value="Unassembled WGS sequence"/>
</dbReference>
<reference evidence="2 3" key="2">
    <citation type="journal article" date="2019" name="G3 (Bethesda)">
        <title>Hybrid Assembly of the Genome of the Entomopathogenic Nematode Steinernema carpocapsae Identifies the X-Chromosome.</title>
        <authorList>
            <person name="Serra L."/>
            <person name="Macchietto M."/>
            <person name="Macias-Munoz A."/>
            <person name="McGill C.J."/>
            <person name="Rodriguez I.M."/>
            <person name="Rodriguez B."/>
            <person name="Murad R."/>
            <person name="Mortazavi A."/>
        </authorList>
    </citation>
    <scope>NUCLEOTIDE SEQUENCE [LARGE SCALE GENOMIC DNA]</scope>
    <source>
        <strain evidence="2 3">ALL</strain>
    </source>
</reference>
<comment type="caution">
    <text evidence="2">The sequence shown here is derived from an EMBL/GenBank/DDBJ whole genome shotgun (WGS) entry which is preliminary data.</text>
</comment>
<accession>A0A4U5NBL9</accession>
<reference evidence="2 3" key="1">
    <citation type="journal article" date="2015" name="Genome Biol.">
        <title>Comparative genomics of Steinernema reveals deeply conserved gene regulatory networks.</title>
        <authorList>
            <person name="Dillman A.R."/>
            <person name="Macchietto M."/>
            <person name="Porter C.F."/>
            <person name="Rogers A."/>
            <person name="Williams B."/>
            <person name="Antoshechkin I."/>
            <person name="Lee M.M."/>
            <person name="Goodwin Z."/>
            <person name="Lu X."/>
            <person name="Lewis E.E."/>
            <person name="Goodrich-Blair H."/>
            <person name="Stock S.P."/>
            <person name="Adams B.J."/>
            <person name="Sternberg P.W."/>
            <person name="Mortazavi A."/>
        </authorList>
    </citation>
    <scope>NUCLEOTIDE SEQUENCE [LARGE SCALE GENOMIC DNA]</scope>
    <source>
        <strain evidence="2 3">ALL</strain>
    </source>
</reference>
<evidence type="ECO:0000313" key="2">
    <source>
        <dbReference type="EMBL" id="TKR80206.1"/>
    </source>
</evidence>
<keyword evidence="3" id="KW-1185">Reference proteome</keyword>
<evidence type="ECO:0000256" key="1">
    <source>
        <dbReference type="SAM" id="MobiDB-lite"/>
    </source>
</evidence>
<dbReference type="EMBL" id="AZBU02000004">
    <property type="protein sequence ID" value="TKR80206.1"/>
    <property type="molecule type" value="Genomic_DNA"/>
</dbReference>
<feature type="region of interest" description="Disordered" evidence="1">
    <location>
        <begin position="1"/>
        <end position="68"/>
    </location>
</feature>
<name>A0A4U5NBL9_STECR</name>
<evidence type="ECO:0000313" key="3">
    <source>
        <dbReference type="Proteomes" id="UP000298663"/>
    </source>
</evidence>
<proteinExistence type="predicted"/>